<comment type="caution">
    <text evidence="7">The sequence shown here is derived from an EMBL/GenBank/DDBJ whole genome shotgun (WGS) entry which is preliminary data.</text>
</comment>
<keyword evidence="5 6" id="KW-0472">Membrane</keyword>
<keyword evidence="3 6" id="KW-0812">Transmembrane</keyword>
<evidence type="ECO:0000256" key="3">
    <source>
        <dbReference type="ARBA" id="ARBA00022692"/>
    </source>
</evidence>
<feature type="transmembrane region" description="Helical" evidence="6">
    <location>
        <begin position="101"/>
        <end position="127"/>
    </location>
</feature>
<dbReference type="Pfam" id="PF07690">
    <property type="entry name" value="MFS_1"/>
    <property type="match status" value="1"/>
</dbReference>
<dbReference type="SUPFAM" id="SSF103473">
    <property type="entry name" value="MFS general substrate transporter"/>
    <property type="match status" value="1"/>
</dbReference>
<keyword evidence="2" id="KW-0813">Transport</keyword>
<accession>A0ABV9TC59</accession>
<feature type="transmembrane region" description="Helical" evidence="6">
    <location>
        <begin position="76"/>
        <end position="95"/>
    </location>
</feature>
<feature type="transmembrane region" description="Helical" evidence="6">
    <location>
        <begin position="301"/>
        <end position="323"/>
    </location>
</feature>
<dbReference type="Gene3D" id="1.20.1250.20">
    <property type="entry name" value="MFS general substrate transporter like domains"/>
    <property type="match status" value="1"/>
</dbReference>
<keyword evidence="4 6" id="KW-1133">Transmembrane helix</keyword>
<evidence type="ECO:0000256" key="6">
    <source>
        <dbReference type="SAM" id="Phobius"/>
    </source>
</evidence>
<reference evidence="8" key="1">
    <citation type="journal article" date="2019" name="Int. J. Syst. Evol. Microbiol.">
        <title>The Global Catalogue of Microorganisms (GCM) 10K type strain sequencing project: providing services to taxonomists for standard genome sequencing and annotation.</title>
        <authorList>
            <consortium name="The Broad Institute Genomics Platform"/>
            <consortium name="The Broad Institute Genome Sequencing Center for Infectious Disease"/>
            <person name="Wu L."/>
            <person name="Ma J."/>
        </authorList>
    </citation>
    <scope>NUCLEOTIDE SEQUENCE [LARGE SCALE GENOMIC DNA]</scope>
    <source>
        <strain evidence="8">CGMCC 1.13718</strain>
    </source>
</reference>
<evidence type="ECO:0000256" key="2">
    <source>
        <dbReference type="ARBA" id="ARBA00022448"/>
    </source>
</evidence>
<dbReference type="RefSeq" id="WP_159240233.1">
    <property type="nucleotide sequence ID" value="NZ_JBHSJH010000002.1"/>
</dbReference>
<dbReference type="InterPro" id="IPR004752">
    <property type="entry name" value="AmpG_permease/AT-1"/>
</dbReference>
<feature type="transmembrane region" description="Helical" evidence="6">
    <location>
        <begin position="272"/>
        <end position="294"/>
    </location>
</feature>
<name>A0ABV9TC59_9GAMM</name>
<feature type="transmembrane region" description="Helical" evidence="6">
    <location>
        <begin position="46"/>
        <end position="64"/>
    </location>
</feature>
<dbReference type="Proteomes" id="UP001595926">
    <property type="component" value="Unassembled WGS sequence"/>
</dbReference>
<comment type="subcellular location">
    <subcellularLocation>
        <location evidence="1">Membrane</location>
        <topology evidence="1">Multi-pass membrane protein</topology>
    </subcellularLocation>
</comment>
<keyword evidence="8" id="KW-1185">Reference proteome</keyword>
<evidence type="ECO:0000256" key="4">
    <source>
        <dbReference type="ARBA" id="ARBA00022989"/>
    </source>
</evidence>
<evidence type="ECO:0000313" key="8">
    <source>
        <dbReference type="Proteomes" id="UP001595926"/>
    </source>
</evidence>
<protein>
    <submittedName>
        <fullName evidence="7">MFS transporter</fullName>
    </submittedName>
</protein>
<dbReference type="InterPro" id="IPR011701">
    <property type="entry name" value="MFS"/>
</dbReference>
<organism evidence="7 8">
    <name type="scientific">Pseudofrancisella aestuarii</name>
    <dbReference type="NCBI Taxonomy" id="2670347"/>
    <lineage>
        <taxon>Bacteria</taxon>
        <taxon>Pseudomonadati</taxon>
        <taxon>Pseudomonadota</taxon>
        <taxon>Gammaproteobacteria</taxon>
        <taxon>Thiotrichales</taxon>
        <taxon>Francisellaceae</taxon>
        <taxon>Pseudofrancisella</taxon>
    </lineage>
</organism>
<feature type="transmembrane region" description="Helical" evidence="6">
    <location>
        <begin position="12"/>
        <end position="34"/>
    </location>
</feature>
<dbReference type="EMBL" id="JBHSJH010000002">
    <property type="protein sequence ID" value="MFC4892532.1"/>
    <property type="molecule type" value="Genomic_DNA"/>
</dbReference>
<evidence type="ECO:0000256" key="1">
    <source>
        <dbReference type="ARBA" id="ARBA00004141"/>
    </source>
</evidence>
<feature type="transmembrane region" description="Helical" evidence="6">
    <location>
        <begin position="174"/>
        <end position="192"/>
    </location>
</feature>
<gene>
    <name evidence="7" type="ORF">ACFPDQ_05665</name>
</gene>
<dbReference type="PANTHER" id="PTHR12778:SF10">
    <property type="entry name" value="MAJOR FACILITATOR SUPERFAMILY DOMAIN-CONTAINING PROTEIN 3"/>
    <property type="match status" value="1"/>
</dbReference>
<proteinExistence type="predicted"/>
<dbReference type="InterPro" id="IPR036259">
    <property type="entry name" value="MFS_trans_sf"/>
</dbReference>
<feature type="transmembrane region" description="Helical" evidence="6">
    <location>
        <begin position="329"/>
        <end position="354"/>
    </location>
</feature>
<evidence type="ECO:0000256" key="5">
    <source>
        <dbReference type="ARBA" id="ARBA00023136"/>
    </source>
</evidence>
<feature type="transmembrane region" description="Helical" evidence="6">
    <location>
        <begin position="148"/>
        <end position="168"/>
    </location>
</feature>
<feature type="transmembrane region" description="Helical" evidence="6">
    <location>
        <begin position="393"/>
        <end position="414"/>
    </location>
</feature>
<dbReference type="PANTHER" id="PTHR12778">
    <property type="entry name" value="SOLUTE CARRIER FAMILY 33 ACETYL-COA TRANSPORTER -RELATED"/>
    <property type="match status" value="1"/>
</dbReference>
<evidence type="ECO:0000313" key="7">
    <source>
        <dbReference type="EMBL" id="MFC4892532.1"/>
    </source>
</evidence>
<sequence>MRKIINFNNPWFWVPSVFFMEGFPGTIIMISLGIMYKNFGISNAEITFYTGILVLPWVVKPLWASLIDIFFTKKQWIYITEVLIGCLLIIMAIAIKSPNFFIFSLLVASMIAFISASHDIAVDGFYIMELKPAEQSFFVGLQSASYNVGKIFASGFLVMLCGVIYGYVGNYFSAWSFCLAVFGVICIFIGVYHKSALPKDETIKDNYALKDIIKDFVNIYVSFFKIKGLVLGLLFIFFFKLSESMVSAILPLFLIDSTSKGGLALSNTFVGFAYGTISPLAIVIGGLLGGYIIYKKGFYACIYWMLALVNIPNILYVLLAYFHISDHSVVLSCIAVEQFCFSVGYTSCIMFNYFMLKNSEYKTAHYSFFAGAMLFATMFPKILSGVLQEFVGYQGFFVIVFFMLFPAIFITKLIRSNVGDYGKVGRKAI</sequence>
<feature type="transmembrane region" description="Helical" evidence="6">
    <location>
        <begin position="366"/>
        <end position="387"/>
    </location>
</feature>